<keyword evidence="2" id="KW-0472">Membrane</keyword>
<name>A0A659RMH4_SALET</name>
<gene>
    <name evidence="4" type="ORF">C9F09_01780</name>
</gene>
<dbReference type="Gene3D" id="3.40.710.10">
    <property type="entry name" value="DD-peptidase/beta-lactamase superfamily"/>
    <property type="match status" value="1"/>
</dbReference>
<dbReference type="InterPro" id="IPR050515">
    <property type="entry name" value="Beta-lactam/transpept"/>
</dbReference>
<proteinExistence type="predicted"/>
<evidence type="ECO:0000313" key="5">
    <source>
        <dbReference type="Proteomes" id="UP000298491"/>
    </source>
</evidence>
<dbReference type="GO" id="GO:0071555">
    <property type="term" value="P:cell wall organization"/>
    <property type="evidence" value="ECO:0007669"/>
    <property type="project" value="TreeGrafter"/>
</dbReference>
<feature type="non-terminal residue" evidence="4">
    <location>
        <position position="86"/>
    </location>
</feature>
<dbReference type="PANTHER" id="PTHR30627:SF1">
    <property type="entry name" value="PEPTIDOGLYCAN D,D-TRANSPEPTIDASE FTSI"/>
    <property type="match status" value="1"/>
</dbReference>
<dbReference type="PANTHER" id="PTHR30627">
    <property type="entry name" value="PEPTIDOGLYCAN D,D-TRANSPEPTIDASE"/>
    <property type="match status" value="1"/>
</dbReference>
<dbReference type="Proteomes" id="UP000298491">
    <property type="component" value="Unassembled WGS sequence"/>
</dbReference>
<dbReference type="InterPro" id="IPR001460">
    <property type="entry name" value="PCN-bd_Tpept"/>
</dbReference>
<feature type="non-terminal residue" evidence="4">
    <location>
        <position position="1"/>
    </location>
</feature>
<evidence type="ECO:0000256" key="1">
    <source>
        <dbReference type="ARBA" id="ARBA00004370"/>
    </source>
</evidence>
<evidence type="ECO:0000259" key="3">
    <source>
        <dbReference type="Pfam" id="PF00905"/>
    </source>
</evidence>
<comment type="subcellular location">
    <subcellularLocation>
        <location evidence="1">Membrane</location>
    </subcellularLocation>
</comment>
<sequence>EENPGPAHELQLSIDERLQTVTEDALDNAVIWNKAESGAAVLINIPTGEILSMASYPDFNPNNREGAQLDDFRNRAISDTFEPGST</sequence>
<accession>A0A659RMH4</accession>
<evidence type="ECO:0000256" key="2">
    <source>
        <dbReference type="ARBA" id="ARBA00023136"/>
    </source>
</evidence>
<dbReference type="EMBL" id="PYKB01000159">
    <property type="protein sequence ID" value="TGD04305.1"/>
    <property type="molecule type" value="Genomic_DNA"/>
</dbReference>
<dbReference type="SUPFAM" id="SSF56601">
    <property type="entry name" value="beta-lactamase/transpeptidase-like"/>
    <property type="match status" value="1"/>
</dbReference>
<dbReference type="AlphaFoldDB" id="A0A659RMH4"/>
<dbReference type="GO" id="GO:0008658">
    <property type="term" value="F:penicillin binding"/>
    <property type="evidence" value="ECO:0007669"/>
    <property type="project" value="InterPro"/>
</dbReference>
<dbReference type="GO" id="GO:0005886">
    <property type="term" value="C:plasma membrane"/>
    <property type="evidence" value="ECO:0007669"/>
    <property type="project" value="TreeGrafter"/>
</dbReference>
<protein>
    <submittedName>
        <fullName evidence="4">Peptidoglycan synthase</fullName>
    </submittedName>
</protein>
<reference evidence="4 5" key="1">
    <citation type="submission" date="2018-03" db="EMBL/GenBank/DDBJ databases">
        <title>Non-Typhoidal Salmonella genome sequencing and assembly.</title>
        <authorList>
            <person name="Matchawe C."/>
        </authorList>
    </citation>
    <scope>NUCLEOTIDE SEQUENCE [LARGE SCALE GENOMIC DNA]</scope>
    <source>
        <strain evidence="4 5">35dea</strain>
    </source>
</reference>
<organism evidence="4 5">
    <name type="scientific">Salmonella enterica subsp. enterica serovar Wilhelmsburg</name>
    <dbReference type="NCBI Taxonomy" id="1960126"/>
    <lineage>
        <taxon>Bacteria</taxon>
        <taxon>Pseudomonadati</taxon>
        <taxon>Pseudomonadota</taxon>
        <taxon>Gammaproteobacteria</taxon>
        <taxon>Enterobacterales</taxon>
        <taxon>Enterobacteriaceae</taxon>
        <taxon>Salmonella</taxon>
    </lineage>
</organism>
<dbReference type="Pfam" id="PF00905">
    <property type="entry name" value="Transpeptidase"/>
    <property type="match status" value="1"/>
</dbReference>
<dbReference type="InterPro" id="IPR012338">
    <property type="entry name" value="Beta-lactam/transpept-like"/>
</dbReference>
<evidence type="ECO:0000313" key="4">
    <source>
        <dbReference type="EMBL" id="TGD04305.1"/>
    </source>
</evidence>
<feature type="domain" description="Penicillin-binding protein transpeptidase" evidence="3">
    <location>
        <begin position="38"/>
        <end position="86"/>
    </location>
</feature>
<comment type="caution">
    <text evidence="4">The sequence shown here is derived from an EMBL/GenBank/DDBJ whole genome shotgun (WGS) entry which is preliminary data.</text>
</comment>